<evidence type="ECO:0000313" key="3">
    <source>
        <dbReference type="Proteomes" id="UP000006469"/>
    </source>
</evidence>
<evidence type="ECO:0000256" key="1">
    <source>
        <dbReference type="SAM" id="MobiDB-lite"/>
    </source>
</evidence>
<accession>I3R8C8</accession>
<gene>
    <name evidence="2" type="ordered locus">HFX_2814</name>
</gene>
<sequence length="95" mass="10242">MPAKVVPKPDTREDVQQVRRREDEDDETRVAAWNASGDVVADAHAVALPLKRPDGFTSRMTIITTNAAARANADGIHRTDIDAVSPMTSPPVIAP</sequence>
<organism evidence="2 3">
    <name type="scientific">Haloferax mediterranei (strain ATCC 33500 / DSM 1411 / JCM 8866 / NBRC 14739 / NCIMB 2177 / R-4)</name>
    <name type="common">Halobacterium mediterranei</name>
    <dbReference type="NCBI Taxonomy" id="523841"/>
    <lineage>
        <taxon>Archaea</taxon>
        <taxon>Methanobacteriati</taxon>
        <taxon>Methanobacteriota</taxon>
        <taxon>Stenosarchaea group</taxon>
        <taxon>Halobacteria</taxon>
        <taxon>Halobacteriales</taxon>
        <taxon>Haloferacaceae</taxon>
        <taxon>Haloferax</taxon>
    </lineage>
</organism>
<feature type="compositionally biased region" description="Basic and acidic residues" evidence="1">
    <location>
        <begin position="7"/>
        <end position="22"/>
    </location>
</feature>
<dbReference type="AlphaFoldDB" id="I3R8C8"/>
<name>I3R8C8_HALMT</name>
<dbReference type="HOGENOM" id="CLU_2366120_0_0_2"/>
<dbReference type="EMBL" id="CP001868">
    <property type="protein sequence ID" value="AFK20488.1"/>
    <property type="molecule type" value="Genomic_DNA"/>
</dbReference>
<proteinExistence type="predicted"/>
<evidence type="ECO:0000313" key="2">
    <source>
        <dbReference type="EMBL" id="AFK20488.1"/>
    </source>
</evidence>
<feature type="region of interest" description="Disordered" evidence="1">
    <location>
        <begin position="1"/>
        <end position="29"/>
    </location>
</feature>
<protein>
    <submittedName>
        <fullName evidence="2">Uncharacterized protein</fullName>
    </submittedName>
</protein>
<dbReference type="KEGG" id="hme:HFX_2814"/>
<reference evidence="2 3" key="1">
    <citation type="journal article" date="2012" name="J. Bacteriol.">
        <title>Complete genome sequence of the metabolically versatile halophilic archaeon Haloferax mediterranei, a poly(3-hydroxybutyrate-co-3-hydroxyvalerate) producer.</title>
        <authorList>
            <person name="Han J."/>
            <person name="Zhang F."/>
            <person name="Hou J."/>
            <person name="Liu X."/>
            <person name="Li M."/>
            <person name="Liu H."/>
            <person name="Cai L."/>
            <person name="Zhang B."/>
            <person name="Chen Y."/>
            <person name="Zhou J."/>
            <person name="Hu S."/>
            <person name="Xiang H."/>
        </authorList>
    </citation>
    <scope>NUCLEOTIDE SEQUENCE [LARGE SCALE GENOMIC DNA]</scope>
    <source>
        <strain evidence="3">ATCC 33500 / DSM 1411 / JCM 8866 / NBRC 14739 / NCIMB 2177 / R-4</strain>
    </source>
</reference>
<dbReference type="Proteomes" id="UP000006469">
    <property type="component" value="Chromosome"/>
</dbReference>